<protein>
    <recommendedName>
        <fullName evidence="3">Intracellular proteinase inhibitor BsuPI domain-containing protein</fullName>
    </recommendedName>
</protein>
<dbReference type="EMBL" id="WBOF01000003">
    <property type="protein sequence ID" value="MQS16702.1"/>
    <property type="molecule type" value="Genomic_DNA"/>
</dbReference>
<sequence length="146" mass="14947">MNPTPSTGTTAVECGRPFRPPASGALGLTGSFPSTAEAGARVVAGTVEATSRVALRGVVTPAAEVFLVRQGRVVTVPVPQDSLGVRWDLSPGQTERLPGEAALTSCDPGGGPVPPGSYELYARVVVRPDDGPAVESFGGPWPLEVR</sequence>
<evidence type="ECO:0008006" key="3">
    <source>
        <dbReference type="Google" id="ProtNLM"/>
    </source>
</evidence>
<evidence type="ECO:0000313" key="1">
    <source>
        <dbReference type="EMBL" id="MQS16702.1"/>
    </source>
</evidence>
<name>A0A6N7KYJ6_9ACTN</name>
<proteinExistence type="predicted"/>
<accession>A0A6N7KYJ6</accession>
<dbReference type="OrthoDB" id="3389450at2"/>
<keyword evidence="2" id="KW-1185">Reference proteome</keyword>
<dbReference type="AlphaFoldDB" id="A0A6N7KYJ6"/>
<organism evidence="1 2">
    <name type="scientific">Streptomyces kaniharaensis</name>
    <dbReference type="NCBI Taxonomy" id="212423"/>
    <lineage>
        <taxon>Bacteria</taxon>
        <taxon>Bacillati</taxon>
        <taxon>Actinomycetota</taxon>
        <taxon>Actinomycetes</taxon>
        <taxon>Kitasatosporales</taxon>
        <taxon>Streptomycetaceae</taxon>
        <taxon>Streptomyces</taxon>
    </lineage>
</organism>
<comment type="caution">
    <text evidence="1">The sequence shown here is derived from an EMBL/GenBank/DDBJ whole genome shotgun (WGS) entry which is preliminary data.</text>
</comment>
<dbReference type="RefSeq" id="WP_153468121.1">
    <property type="nucleotide sequence ID" value="NZ_WBOF01000003.1"/>
</dbReference>
<dbReference type="Proteomes" id="UP000450000">
    <property type="component" value="Unassembled WGS sequence"/>
</dbReference>
<evidence type="ECO:0000313" key="2">
    <source>
        <dbReference type="Proteomes" id="UP000450000"/>
    </source>
</evidence>
<gene>
    <name evidence="1" type="ORF">F7Q99_32070</name>
</gene>
<reference evidence="1 2" key="1">
    <citation type="submission" date="2019-09" db="EMBL/GenBank/DDBJ databases">
        <title>Genome Sequences of Streptomyces kaniharaensis ATCC 21070.</title>
        <authorList>
            <person name="Zhu W."/>
            <person name="De Crecy-Lagard V."/>
            <person name="Richards N.G."/>
        </authorList>
    </citation>
    <scope>NUCLEOTIDE SEQUENCE [LARGE SCALE GENOMIC DNA]</scope>
    <source>
        <strain evidence="1 2">SF-557</strain>
    </source>
</reference>